<accession>A0A368K436</accession>
<feature type="region of interest" description="Disordered" evidence="1">
    <location>
        <begin position="95"/>
        <end position="140"/>
    </location>
</feature>
<name>A0A368K436_9HYPH</name>
<dbReference type="Proteomes" id="UP000253420">
    <property type="component" value="Unassembled WGS sequence"/>
</dbReference>
<feature type="compositionally biased region" description="Low complexity" evidence="1">
    <location>
        <begin position="122"/>
        <end position="140"/>
    </location>
</feature>
<gene>
    <name evidence="2" type="ORF">DUT91_13090</name>
</gene>
<feature type="compositionally biased region" description="Low complexity" evidence="1">
    <location>
        <begin position="157"/>
        <end position="168"/>
    </location>
</feature>
<proteinExistence type="predicted"/>
<reference evidence="2 3" key="1">
    <citation type="submission" date="2018-07" db="EMBL/GenBank/DDBJ databases">
        <title>The draft genome of Phyllobacterium salinisoli.</title>
        <authorList>
            <person name="Liu L."/>
            <person name="Li L."/>
            <person name="Zhang X."/>
            <person name="Liang L."/>
        </authorList>
    </citation>
    <scope>NUCLEOTIDE SEQUENCE [LARGE SCALE GENOMIC DNA]</scope>
    <source>
        <strain evidence="2 3">LLAN61</strain>
    </source>
</reference>
<feature type="compositionally biased region" description="Low complexity" evidence="1">
    <location>
        <begin position="95"/>
        <end position="109"/>
    </location>
</feature>
<evidence type="ECO:0000313" key="3">
    <source>
        <dbReference type="Proteomes" id="UP000253420"/>
    </source>
</evidence>
<comment type="caution">
    <text evidence="2">The sequence shown here is derived from an EMBL/GenBank/DDBJ whole genome shotgun (WGS) entry which is preliminary data.</text>
</comment>
<dbReference type="EMBL" id="QOZG01000005">
    <property type="protein sequence ID" value="RCS23243.1"/>
    <property type="molecule type" value="Genomic_DNA"/>
</dbReference>
<dbReference type="Gene3D" id="1.10.150.20">
    <property type="entry name" value="5' to 3' exonuclease, C-terminal subdomain"/>
    <property type="match status" value="1"/>
</dbReference>
<dbReference type="AlphaFoldDB" id="A0A368K436"/>
<evidence type="ECO:0000313" key="2">
    <source>
        <dbReference type="EMBL" id="RCS23243.1"/>
    </source>
</evidence>
<keyword evidence="3" id="KW-1185">Reference proteome</keyword>
<organism evidence="2 3">
    <name type="scientific">Phyllobacterium salinisoli</name>
    <dbReference type="NCBI Taxonomy" id="1899321"/>
    <lineage>
        <taxon>Bacteria</taxon>
        <taxon>Pseudomonadati</taxon>
        <taxon>Pseudomonadota</taxon>
        <taxon>Alphaproteobacteria</taxon>
        <taxon>Hyphomicrobiales</taxon>
        <taxon>Phyllobacteriaceae</taxon>
        <taxon>Phyllobacterium</taxon>
    </lineage>
</organism>
<protein>
    <recommendedName>
        <fullName evidence="4">NADH-quinone oxidoreductase subunit E</fullName>
    </recommendedName>
</protein>
<feature type="compositionally biased region" description="Basic residues" evidence="1">
    <location>
        <begin position="169"/>
        <end position="184"/>
    </location>
</feature>
<feature type="region of interest" description="Disordered" evidence="1">
    <location>
        <begin position="157"/>
        <end position="184"/>
    </location>
</feature>
<sequence length="184" mass="18670">MALKAARGGKPDNLTLIRGVGDELEKELNAVGIFHFDQIAAWTPAQIAWINRKIGFPGRIQRENWVSEAAALASGGSTDFTKRVEAGKVTTSHATTGTAKAGGAKAAAKPTSMATSTKPSPARKSTAAAAKPAMTAGKAGAKTGVVAAVKAAAAKVETAAESITSAKPQARKPAAKKTTPKPKA</sequence>
<evidence type="ECO:0008006" key="4">
    <source>
        <dbReference type="Google" id="ProtNLM"/>
    </source>
</evidence>
<evidence type="ECO:0000256" key="1">
    <source>
        <dbReference type="SAM" id="MobiDB-lite"/>
    </source>
</evidence>